<name>A0ABU8F4P1_9BACI</name>
<dbReference type="SUPFAM" id="SSF141259">
    <property type="entry name" value="CarD-like"/>
    <property type="match status" value="1"/>
</dbReference>
<dbReference type="PANTHER" id="PTHR38447">
    <property type="entry name" value="TRANSCRIPTION FACTOR YDEB-RELATED"/>
    <property type="match status" value="1"/>
</dbReference>
<organism evidence="2 3">
    <name type="scientific">Psychrobacillus mangrovi</name>
    <dbReference type="NCBI Taxonomy" id="3117745"/>
    <lineage>
        <taxon>Bacteria</taxon>
        <taxon>Bacillati</taxon>
        <taxon>Bacillota</taxon>
        <taxon>Bacilli</taxon>
        <taxon>Bacillales</taxon>
        <taxon>Bacillaceae</taxon>
        <taxon>Psychrobacillus</taxon>
    </lineage>
</organism>
<dbReference type="InterPro" id="IPR052531">
    <property type="entry name" value="CarD-like_regulator"/>
</dbReference>
<feature type="domain" description="CarD-like/TRCF RNAP-interacting" evidence="1">
    <location>
        <begin position="1"/>
        <end position="111"/>
    </location>
</feature>
<dbReference type="EMBL" id="JBAWSY010000006">
    <property type="protein sequence ID" value="MEI4769997.1"/>
    <property type="molecule type" value="Genomic_DNA"/>
</dbReference>
<dbReference type="Gene3D" id="1.20.58.1290">
    <property type="entry name" value="CarD-like, C-terminal domain"/>
    <property type="match status" value="1"/>
</dbReference>
<dbReference type="Pfam" id="PF02559">
    <property type="entry name" value="CarD_TRCF_RID"/>
    <property type="match status" value="1"/>
</dbReference>
<accession>A0ABU8F4P1</accession>
<proteinExistence type="predicted"/>
<dbReference type="PANTHER" id="PTHR38447:SF1">
    <property type="entry name" value="RNA POLYMERASE-BINDING TRANSCRIPTION FACTOR CARD"/>
    <property type="match status" value="1"/>
</dbReference>
<sequence length="169" mass="19588">MFNVGDLIIYSAHGICHIDDICEKTYNDVTKKYYVLHPLDNAKVSINIPVDSHTVVMLDMLDQDEAKVIMELFKSPGVSWIENNNLRKKTYTDIINTGDRREISKILNTLMRKKMETDLTKEKLLDQDIQQMYSIQQILFRDLSHSLHTSVESIRQQVSHSLKSSMQTT</sequence>
<evidence type="ECO:0000259" key="1">
    <source>
        <dbReference type="SMART" id="SM01058"/>
    </source>
</evidence>
<dbReference type="SMART" id="SM01058">
    <property type="entry name" value="CarD_TRCF"/>
    <property type="match status" value="1"/>
</dbReference>
<reference evidence="2 3" key="1">
    <citation type="submission" date="2024-01" db="EMBL/GenBank/DDBJ databases">
        <title>Seven novel Bacillus-like species.</title>
        <authorList>
            <person name="Liu G."/>
        </authorList>
    </citation>
    <scope>NUCLEOTIDE SEQUENCE [LARGE SCALE GENOMIC DNA]</scope>
    <source>
        <strain evidence="2 3">FJAT-51614</strain>
    </source>
</reference>
<protein>
    <submittedName>
        <fullName evidence="2">CarD family transcriptional regulator</fullName>
    </submittedName>
</protein>
<dbReference type="Proteomes" id="UP001364890">
    <property type="component" value="Unassembled WGS sequence"/>
</dbReference>
<comment type="caution">
    <text evidence="2">The sequence shown here is derived from an EMBL/GenBank/DDBJ whole genome shotgun (WGS) entry which is preliminary data.</text>
</comment>
<evidence type="ECO:0000313" key="3">
    <source>
        <dbReference type="Proteomes" id="UP001364890"/>
    </source>
</evidence>
<evidence type="ECO:0000313" key="2">
    <source>
        <dbReference type="EMBL" id="MEI4769997.1"/>
    </source>
</evidence>
<dbReference type="RefSeq" id="WP_336497558.1">
    <property type="nucleotide sequence ID" value="NZ_JBAWSY010000006.1"/>
</dbReference>
<dbReference type="InterPro" id="IPR036101">
    <property type="entry name" value="CarD-like/TRCF_RID_sf"/>
</dbReference>
<gene>
    <name evidence="2" type="ORF">WAX74_10130</name>
</gene>
<dbReference type="InterPro" id="IPR042215">
    <property type="entry name" value="CarD-like_C"/>
</dbReference>
<dbReference type="InterPro" id="IPR003711">
    <property type="entry name" value="CarD-like/TRCF_RID"/>
</dbReference>
<dbReference type="Gene3D" id="2.40.10.170">
    <property type="match status" value="1"/>
</dbReference>
<keyword evidence="3" id="KW-1185">Reference proteome</keyword>